<sequence>MEDHNWQARWIWDGDEFACENEIVLFRRSFEVPDTIALNGGYKLAFDVSADSRYRLFLNGKSVSIGPCKGDVHTHYYETVDATKLLRPGKNVLAAKVVHYRFDALNAPGRSGPGAVWRSDRGVFLLQGSLNDGNGREIERLDSDERWRVFRDRSTAFLPERMTLYVGGPESTRGELVPQGWQETDYDDGGWASARIVSETHDGMWGALTPWQLAPRPIPPMREDERSFLRIARASDGIDLKATSSGLSGFVVPAGQRCWLELDAGEYAVGYLRLSLSGGHDAEIGILCSESYEYPPQDGAPRNKGVRDEWREGKALYGPRDEYRVAGFGSEEKPETYEPFWHRAFRFVRFEVAAGEEDVVVREFSYRDTGYPLELRGSFACSDSSFGPLWDISLNTLRRCMHETYEDTPFYEQLQYMMDARLQCLFTYYTSGDDRLARKAIFDFHSSILPSGMLQSSYPTMQPQAIVGFALLWISMVYEHYMHFGDRELAARYRPTIDAVLDWFGRRIGEDGLVGQAPSAYWSFVDWVDQWKDTAGAPPASRVGPLTVYTMMYADALDKAAHLNNDTGREGIASEYRRRAESARQAVRIRCYSSERELYRDGSYVDQYSQHTQIWAVLSGVETGPAATELLERMLAEPELPKASWAYGFFLFRALTSSGLYDRSFGLWDSWRELAALHLTAWAEDPVSQRSDCHAWSAAPLYEFPAGVLGVTPMEPGYARIRIAPCPGPLTWAEGTVPTVRGDVRVSWSVREGRFELSVTAPDGVPVVVNLPDGTTIEREEARRWELTCEYRG</sequence>
<feature type="domain" description="Alpha-L-rhamnosidase six-hairpin glycosidase" evidence="2">
    <location>
        <begin position="377"/>
        <end position="617"/>
    </location>
</feature>
<reference evidence="5" key="1">
    <citation type="journal article" date="2019" name="Int. J. Syst. Evol. Microbiol.">
        <title>The Global Catalogue of Microorganisms (GCM) 10K type strain sequencing project: providing services to taxonomists for standard genome sequencing and annotation.</title>
        <authorList>
            <consortium name="The Broad Institute Genomics Platform"/>
            <consortium name="The Broad Institute Genome Sequencing Center for Infectious Disease"/>
            <person name="Wu L."/>
            <person name="Ma J."/>
        </authorList>
    </citation>
    <scope>NUCLEOTIDE SEQUENCE [LARGE SCALE GENOMIC DNA]</scope>
    <source>
        <strain evidence="5">CGMCC 1.18575</strain>
    </source>
</reference>
<dbReference type="InterPro" id="IPR035396">
    <property type="entry name" value="Bac_rhamnosid6H"/>
</dbReference>
<dbReference type="RefSeq" id="WP_378140276.1">
    <property type="nucleotide sequence ID" value="NZ_JBHSMI010000067.1"/>
</dbReference>
<evidence type="ECO:0000259" key="1">
    <source>
        <dbReference type="Pfam" id="PF08531"/>
    </source>
</evidence>
<dbReference type="InterPro" id="IPR035398">
    <property type="entry name" value="Bac_rhamnosid_C"/>
</dbReference>
<dbReference type="Gene3D" id="2.60.420.10">
    <property type="entry name" value="Maltose phosphorylase, domain 3"/>
    <property type="match status" value="1"/>
</dbReference>
<feature type="domain" description="Alpha-L-rhamnosidase C-terminal" evidence="3">
    <location>
        <begin position="710"/>
        <end position="781"/>
    </location>
</feature>
<keyword evidence="5" id="KW-1185">Reference proteome</keyword>
<dbReference type="SUPFAM" id="SSF48208">
    <property type="entry name" value="Six-hairpin glycosidases"/>
    <property type="match status" value="1"/>
</dbReference>
<dbReference type="InterPro" id="IPR008979">
    <property type="entry name" value="Galactose-bd-like_sf"/>
</dbReference>
<accession>A0ABW0I1X2</accession>
<dbReference type="Pfam" id="PF08531">
    <property type="entry name" value="Bac_rhamnosid_N"/>
    <property type="match status" value="1"/>
</dbReference>
<protein>
    <submittedName>
        <fullName evidence="4">Alpha-L-rhamnosidase C-terminal domain-containing protein</fullName>
    </submittedName>
</protein>
<dbReference type="Gene3D" id="2.60.120.260">
    <property type="entry name" value="Galactose-binding domain-like"/>
    <property type="match status" value="1"/>
</dbReference>
<gene>
    <name evidence="4" type="ORF">ACFPOF_32775</name>
</gene>
<dbReference type="Pfam" id="PF17390">
    <property type="entry name" value="Bac_rhamnosid_C"/>
    <property type="match status" value="1"/>
</dbReference>
<dbReference type="InterPro" id="IPR012341">
    <property type="entry name" value="6hp_glycosidase-like_sf"/>
</dbReference>
<organism evidence="4 5">
    <name type="scientific">Cohnella soli</name>
    <dbReference type="NCBI Taxonomy" id="425005"/>
    <lineage>
        <taxon>Bacteria</taxon>
        <taxon>Bacillati</taxon>
        <taxon>Bacillota</taxon>
        <taxon>Bacilli</taxon>
        <taxon>Bacillales</taxon>
        <taxon>Paenibacillaceae</taxon>
        <taxon>Cohnella</taxon>
    </lineage>
</organism>
<evidence type="ECO:0000259" key="3">
    <source>
        <dbReference type="Pfam" id="PF17390"/>
    </source>
</evidence>
<dbReference type="InterPro" id="IPR013737">
    <property type="entry name" value="Bac_rhamnosid_N"/>
</dbReference>
<dbReference type="Gene3D" id="1.50.10.10">
    <property type="match status" value="1"/>
</dbReference>
<evidence type="ECO:0000313" key="4">
    <source>
        <dbReference type="EMBL" id="MFC5407531.1"/>
    </source>
</evidence>
<name>A0ABW0I1X2_9BACL</name>
<feature type="domain" description="Bacterial alpha-L-rhamnosidase N-terminal" evidence="1">
    <location>
        <begin position="52"/>
        <end position="199"/>
    </location>
</feature>
<dbReference type="PANTHER" id="PTHR34987">
    <property type="entry name" value="C, PUTATIVE (AFU_ORTHOLOGUE AFUA_3G02880)-RELATED"/>
    <property type="match status" value="1"/>
</dbReference>
<dbReference type="PANTHER" id="PTHR34987:SF2">
    <property type="entry name" value="B, PUTATIVE (AFU_ORTHOLOGUE AFUA_7G05040)-RELATED"/>
    <property type="match status" value="1"/>
</dbReference>
<evidence type="ECO:0000259" key="2">
    <source>
        <dbReference type="Pfam" id="PF17389"/>
    </source>
</evidence>
<dbReference type="EMBL" id="JBHSMI010000067">
    <property type="protein sequence ID" value="MFC5407531.1"/>
    <property type="molecule type" value="Genomic_DNA"/>
</dbReference>
<dbReference type="SUPFAM" id="SSF49785">
    <property type="entry name" value="Galactose-binding domain-like"/>
    <property type="match status" value="1"/>
</dbReference>
<dbReference type="Pfam" id="PF17389">
    <property type="entry name" value="Bac_rhamnosid6H"/>
    <property type="match status" value="1"/>
</dbReference>
<evidence type="ECO:0000313" key="5">
    <source>
        <dbReference type="Proteomes" id="UP001596113"/>
    </source>
</evidence>
<proteinExistence type="predicted"/>
<dbReference type="InterPro" id="IPR008928">
    <property type="entry name" value="6-hairpin_glycosidase_sf"/>
</dbReference>
<dbReference type="Proteomes" id="UP001596113">
    <property type="component" value="Unassembled WGS sequence"/>
</dbReference>
<comment type="caution">
    <text evidence="4">The sequence shown here is derived from an EMBL/GenBank/DDBJ whole genome shotgun (WGS) entry which is preliminary data.</text>
</comment>